<keyword evidence="2" id="KW-0812">Transmembrane</keyword>
<evidence type="ECO:0008006" key="5">
    <source>
        <dbReference type="Google" id="ProtNLM"/>
    </source>
</evidence>
<dbReference type="RefSeq" id="XP_028546730.1">
    <property type="nucleotide sequence ID" value="XM_028690929.1"/>
</dbReference>
<dbReference type="GeneID" id="39744949"/>
<proteinExistence type="predicted"/>
<evidence type="ECO:0000313" key="4">
    <source>
        <dbReference type="Proteomes" id="UP000195521"/>
    </source>
</evidence>
<dbReference type="AlphaFoldDB" id="A0A1Y1JNU1"/>
<dbReference type="Proteomes" id="UP000195521">
    <property type="component" value="Unassembled WGS sequence"/>
</dbReference>
<accession>A0A1Y1JNU1</accession>
<sequence>MKEKVRGSNNSLCNYFRKCHIVSMIAIICVTFLNVPNYASTSVIKASSNNKISRCLGNFDEILNERPSEDISTPGNSSGVYFKLDDNNQGGEMKHFFNVEGQLTDMIDSSEELHQNDHSPEVIEEAYDSNEESKENMDNYYNFKEPTETLEESEMDVSTRDFMDPTLDIQNNFYHTKKYGEDPTILSENEKEKLKEYISSLRMKCSDLRNELSEDEVNELIFHVHDNSSVDELSNLLWQL</sequence>
<protein>
    <recommendedName>
        <fullName evidence="5">Plasmodium RESA N-terminal domain-containing protein</fullName>
    </recommendedName>
</protein>
<feature type="transmembrane region" description="Helical" evidence="2">
    <location>
        <begin position="21"/>
        <end position="39"/>
    </location>
</feature>
<keyword evidence="1" id="KW-0175">Coiled coil</keyword>
<feature type="coiled-coil region" evidence="1">
    <location>
        <begin position="191"/>
        <end position="218"/>
    </location>
</feature>
<keyword evidence="2" id="KW-1133">Transmembrane helix</keyword>
<gene>
    <name evidence="3" type="ORF">PGO_001310</name>
</gene>
<comment type="caution">
    <text evidence="3">The sequence shown here is derived from an EMBL/GenBank/DDBJ whole genome shotgun (WGS) entry which is preliminary data.</text>
</comment>
<evidence type="ECO:0000256" key="1">
    <source>
        <dbReference type="SAM" id="Coils"/>
    </source>
</evidence>
<dbReference type="OrthoDB" id="10329011at2759"/>
<keyword evidence="2" id="KW-0472">Membrane</keyword>
<keyword evidence="4" id="KW-1185">Reference proteome</keyword>
<evidence type="ECO:0000313" key="3">
    <source>
        <dbReference type="EMBL" id="GAW84141.1"/>
    </source>
</evidence>
<name>A0A1Y1JNU1_PLAGO</name>
<dbReference type="EMBL" id="BDQF01000131">
    <property type="protein sequence ID" value="GAW84141.1"/>
    <property type="molecule type" value="Genomic_DNA"/>
</dbReference>
<organism evidence="3 4">
    <name type="scientific">Plasmodium gonderi</name>
    <dbReference type="NCBI Taxonomy" id="77519"/>
    <lineage>
        <taxon>Eukaryota</taxon>
        <taxon>Sar</taxon>
        <taxon>Alveolata</taxon>
        <taxon>Apicomplexa</taxon>
        <taxon>Aconoidasida</taxon>
        <taxon>Haemosporida</taxon>
        <taxon>Plasmodiidae</taxon>
        <taxon>Plasmodium</taxon>
        <taxon>Plasmodium (Plasmodium)</taxon>
    </lineage>
</organism>
<reference evidence="4" key="1">
    <citation type="submission" date="2017-04" db="EMBL/GenBank/DDBJ databases">
        <title>Plasmodium gonderi genome.</title>
        <authorList>
            <person name="Arisue N."/>
            <person name="Honma H."/>
            <person name="Kawai S."/>
            <person name="Tougan T."/>
            <person name="Tanabe K."/>
            <person name="Horii T."/>
        </authorList>
    </citation>
    <scope>NUCLEOTIDE SEQUENCE [LARGE SCALE GENOMIC DNA]</scope>
    <source>
        <strain evidence="4">ATCC 30045</strain>
    </source>
</reference>
<evidence type="ECO:0000256" key="2">
    <source>
        <dbReference type="SAM" id="Phobius"/>
    </source>
</evidence>